<comment type="caution">
    <text evidence="2">The sequence shown here is derived from an EMBL/GenBank/DDBJ whole genome shotgun (WGS) entry which is preliminary data.</text>
</comment>
<dbReference type="Proteomes" id="UP000265520">
    <property type="component" value="Unassembled WGS sequence"/>
</dbReference>
<evidence type="ECO:0000256" key="1">
    <source>
        <dbReference type="SAM" id="MobiDB-lite"/>
    </source>
</evidence>
<sequence length="69" mass="8305">KRRPHPLGSYNPAISWYPPTWRKFFVDHQSRGEDSLHYPPEGWQGMTPRRRTTYRSPPPLRQITLPSYR</sequence>
<accession>A0A392V8H0</accession>
<dbReference type="AlphaFoldDB" id="A0A392V8H0"/>
<evidence type="ECO:0000313" key="2">
    <source>
        <dbReference type="EMBL" id="MCI83231.1"/>
    </source>
</evidence>
<keyword evidence="3" id="KW-1185">Reference proteome</keyword>
<feature type="non-terminal residue" evidence="2">
    <location>
        <position position="1"/>
    </location>
</feature>
<reference evidence="2 3" key="1">
    <citation type="journal article" date="2018" name="Front. Plant Sci.">
        <title>Red Clover (Trifolium pratense) and Zigzag Clover (T. medium) - A Picture of Genomic Similarities and Differences.</title>
        <authorList>
            <person name="Dluhosova J."/>
            <person name="Istvanek J."/>
            <person name="Nedelnik J."/>
            <person name="Repkova J."/>
        </authorList>
    </citation>
    <scope>NUCLEOTIDE SEQUENCE [LARGE SCALE GENOMIC DNA]</scope>
    <source>
        <strain evidence="3">cv. 10/8</strain>
        <tissue evidence="2">Leaf</tissue>
    </source>
</reference>
<dbReference type="EMBL" id="LXQA011062260">
    <property type="protein sequence ID" value="MCI83231.1"/>
    <property type="molecule type" value="Genomic_DNA"/>
</dbReference>
<feature type="region of interest" description="Disordered" evidence="1">
    <location>
        <begin position="33"/>
        <end position="69"/>
    </location>
</feature>
<proteinExistence type="predicted"/>
<name>A0A392V8H0_9FABA</name>
<evidence type="ECO:0000313" key="3">
    <source>
        <dbReference type="Proteomes" id="UP000265520"/>
    </source>
</evidence>
<protein>
    <submittedName>
        <fullName evidence="2">Uncharacterized protein</fullName>
    </submittedName>
</protein>
<organism evidence="2 3">
    <name type="scientific">Trifolium medium</name>
    <dbReference type="NCBI Taxonomy" id="97028"/>
    <lineage>
        <taxon>Eukaryota</taxon>
        <taxon>Viridiplantae</taxon>
        <taxon>Streptophyta</taxon>
        <taxon>Embryophyta</taxon>
        <taxon>Tracheophyta</taxon>
        <taxon>Spermatophyta</taxon>
        <taxon>Magnoliopsida</taxon>
        <taxon>eudicotyledons</taxon>
        <taxon>Gunneridae</taxon>
        <taxon>Pentapetalae</taxon>
        <taxon>rosids</taxon>
        <taxon>fabids</taxon>
        <taxon>Fabales</taxon>
        <taxon>Fabaceae</taxon>
        <taxon>Papilionoideae</taxon>
        <taxon>50 kb inversion clade</taxon>
        <taxon>NPAAA clade</taxon>
        <taxon>Hologalegina</taxon>
        <taxon>IRL clade</taxon>
        <taxon>Trifolieae</taxon>
        <taxon>Trifolium</taxon>
    </lineage>
</organism>